<keyword evidence="2" id="KW-1185">Reference proteome</keyword>
<evidence type="ECO:0000313" key="3">
    <source>
        <dbReference type="WBParaSite" id="MBELARI_LOCUS18935"/>
    </source>
</evidence>
<reference evidence="3" key="1">
    <citation type="submission" date="2024-02" db="UniProtKB">
        <authorList>
            <consortium name="WormBaseParasite"/>
        </authorList>
    </citation>
    <scope>IDENTIFICATION</scope>
</reference>
<organism evidence="2 3">
    <name type="scientific">Mesorhabditis belari</name>
    <dbReference type="NCBI Taxonomy" id="2138241"/>
    <lineage>
        <taxon>Eukaryota</taxon>
        <taxon>Metazoa</taxon>
        <taxon>Ecdysozoa</taxon>
        <taxon>Nematoda</taxon>
        <taxon>Chromadorea</taxon>
        <taxon>Rhabditida</taxon>
        <taxon>Rhabditina</taxon>
        <taxon>Rhabditomorpha</taxon>
        <taxon>Rhabditoidea</taxon>
        <taxon>Rhabditidae</taxon>
        <taxon>Mesorhabditinae</taxon>
        <taxon>Mesorhabditis</taxon>
    </lineage>
</organism>
<evidence type="ECO:0000313" key="2">
    <source>
        <dbReference type="Proteomes" id="UP000887575"/>
    </source>
</evidence>
<dbReference type="WBParaSite" id="MBELARI_LOCUS18935">
    <property type="protein sequence ID" value="MBELARI_LOCUS18935"/>
    <property type="gene ID" value="MBELARI_LOCUS18935"/>
</dbReference>
<name>A0AAF3EXM2_9BILA</name>
<dbReference type="Proteomes" id="UP000887575">
    <property type="component" value="Unassembled WGS sequence"/>
</dbReference>
<evidence type="ECO:0000256" key="1">
    <source>
        <dbReference type="SAM" id="MobiDB-lite"/>
    </source>
</evidence>
<dbReference type="AlphaFoldDB" id="A0AAF3EXM2"/>
<feature type="region of interest" description="Disordered" evidence="1">
    <location>
        <begin position="1"/>
        <end position="31"/>
    </location>
</feature>
<accession>A0AAF3EXM2</accession>
<protein>
    <submittedName>
        <fullName evidence="3">Uncharacterized protein</fullName>
    </submittedName>
</protein>
<sequence>MTSRNPENGQGSDGSHFQVAQTRMAESTEENEFIKPEMGLFGTELFKWRWCVFSRACPPVLWSESTRKWTRSRC</sequence>
<feature type="compositionally biased region" description="Polar residues" evidence="1">
    <location>
        <begin position="1"/>
        <end position="25"/>
    </location>
</feature>
<proteinExistence type="predicted"/>